<keyword evidence="2" id="KW-0789">Thiol protease inhibitor</keyword>
<dbReference type="InterPro" id="IPR036331">
    <property type="entry name" value="Chagasin-like_sf"/>
</dbReference>
<feature type="chain" id="PRO_5042047534" evidence="3">
    <location>
        <begin position="20"/>
        <end position="120"/>
    </location>
</feature>
<sequence>MGIRAAIAGLLLSVSPATAETIDAVVGAALILRLDGTPSTGYTWSLIDDQSSGLDHLELKELGWAPVEESSAKVGAPQVLSIEVTPLAPGDAKLVYGYLRPWEDVPPAKTQSFEITIKDK</sequence>
<organism evidence="5 6">
    <name type="scientific">Flavimaribacter sediminis</name>
    <dbReference type="NCBI Taxonomy" id="2865987"/>
    <lineage>
        <taxon>Bacteria</taxon>
        <taxon>Pseudomonadati</taxon>
        <taxon>Pseudomonadota</taxon>
        <taxon>Alphaproteobacteria</taxon>
        <taxon>Hyphomicrobiales</taxon>
        <taxon>Rhizobiaceae</taxon>
        <taxon>Flavimaribacter</taxon>
    </lineage>
</organism>
<evidence type="ECO:0000259" key="4">
    <source>
        <dbReference type="Pfam" id="PF09394"/>
    </source>
</evidence>
<dbReference type="InterPro" id="IPR018990">
    <property type="entry name" value="Prot_inh_I42_chagasin"/>
</dbReference>
<evidence type="ECO:0000313" key="6">
    <source>
        <dbReference type="Proteomes" id="UP001196509"/>
    </source>
</evidence>
<gene>
    <name evidence="5" type="ORF">K1W69_02860</name>
</gene>
<dbReference type="Proteomes" id="UP001196509">
    <property type="component" value="Unassembled WGS sequence"/>
</dbReference>
<protein>
    <submittedName>
        <fullName evidence="5">Protease inhibitor I42 family protein</fullName>
    </submittedName>
</protein>
<dbReference type="SUPFAM" id="SSF141066">
    <property type="entry name" value="ICP-like"/>
    <property type="match status" value="1"/>
</dbReference>
<evidence type="ECO:0000256" key="2">
    <source>
        <dbReference type="ARBA" id="ARBA00022704"/>
    </source>
</evidence>
<feature type="domain" description="Proteinase inhibitor I42 chagasin" evidence="4">
    <location>
        <begin position="26"/>
        <end position="117"/>
    </location>
</feature>
<reference evidence="5" key="1">
    <citation type="submission" date="2021-08" db="EMBL/GenBank/DDBJ databases">
        <title>Hoeflea bacterium WL0058 sp. nov., isolated from the sediment.</title>
        <authorList>
            <person name="Wang L."/>
            <person name="Zhang D."/>
        </authorList>
    </citation>
    <scope>NUCLEOTIDE SEQUENCE</scope>
    <source>
        <strain evidence="5">WL0058</strain>
    </source>
</reference>
<accession>A0AAE3CYZ6</accession>
<keyword evidence="6" id="KW-1185">Reference proteome</keyword>
<comment type="caution">
    <text evidence="5">The sequence shown here is derived from an EMBL/GenBank/DDBJ whole genome shotgun (WGS) entry which is preliminary data.</text>
</comment>
<evidence type="ECO:0000256" key="1">
    <source>
        <dbReference type="ARBA" id="ARBA00022690"/>
    </source>
</evidence>
<proteinExistence type="predicted"/>
<keyword evidence="1 5" id="KW-0646">Protease inhibitor</keyword>
<dbReference type="EMBL" id="JAICBX010000001">
    <property type="protein sequence ID" value="MBW8636114.1"/>
    <property type="molecule type" value="Genomic_DNA"/>
</dbReference>
<evidence type="ECO:0000313" key="5">
    <source>
        <dbReference type="EMBL" id="MBW8636114.1"/>
    </source>
</evidence>
<keyword evidence="3" id="KW-0732">Signal</keyword>
<dbReference type="Gene3D" id="2.60.40.2020">
    <property type="match status" value="1"/>
</dbReference>
<feature type="signal peptide" evidence="3">
    <location>
        <begin position="1"/>
        <end position="19"/>
    </location>
</feature>
<dbReference type="RefSeq" id="WP_220226821.1">
    <property type="nucleotide sequence ID" value="NZ_JAICBX010000001.1"/>
</dbReference>
<name>A0AAE3CYZ6_9HYPH</name>
<dbReference type="Pfam" id="PF09394">
    <property type="entry name" value="Inhibitor_I42"/>
    <property type="match status" value="1"/>
</dbReference>
<dbReference type="AlphaFoldDB" id="A0AAE3CYZ6"/>
<dbReference type="GO" id="GO:0004869">
    <property type="term" value="F:cysteine-type endopeptidase inhibitor activity"/>
    <property type="evidence" value="ECO:0007669"/>
    <property type="project" value="UniProtKB-KW"/>
</dbReference>
<evidence type="ECO:0000256" key="3">
    <source>
        <dbReference type="SAM" id="SignalP"/>
    </source>
</evidence>